<protein>
    <submittedName>
        <fullName evidence="2">Uncharacterized protein</fullName>
    </submittedName>
</protein>
<dbReference type="EMBL" id="CAJMXA010001217">
    <property type="protein sequence ID" value="CAE6455024.1"/>
    <property type="molecule type" value="Genomic_DNA"/>
</dbReference>
<feature type="region of interest" description="Disordered" evidence="1">
    <location>
        <begin position="1"/>
        <end position="24"/>
    </location>
</feature>
<dbReference type="AlphaFoldDB" id="A0A8H3GKF5"/>
<evidence type="ECO:0000313" key="2">
    <source>
        <dbReference type="EMBL" id="CAE6455024.1"/>
    </source>
</evidence>
<comment type="caution">
    <text evidence="2">The sequence shown here is derived from an EMBL/GenBank/DDBJ whole genome shotgun (WGS) entry which is preliminary data.</text>
</comment>
<proteinExistence type="predicted"/>
<dbReference type="Proteomes" id="UP000663853">
    <property type="component" value="Unassembled WGS sequence"/>
</dbReference>
<name>A0A8H3GKF5_9AGAM</name>
<organism evidence="2 3">
    <name type="scientific">Rhizoctonia solani</name>
    <dbReference type="NCBI Taxonomy" id="456999"/>
    <lineage>
        <taxon>Eukaryota</taxon>
        <taxon>Fungi</taxon>
        <taxon>Dikarya</taxon>
        <taxon>Basidiomycota</taxon>
        <taxon>Agaricomycotina</taxon>
        <taxon>Agaricomycetes</taxon>
        <taxon>Cantharellales</taxon>
        <taxon>Ceratobasidiaceae</taxon>
        <taxon>Rhizoctonia</taxon>
    </lineage>
</organism>
<sequence length="66" mass="6986">MNAAVRVTEDKLSPGFASPPAPVAVPQRSQGYLSLTNELATKNHKALAWQQDGPAAHARVDHVVIG</sequence>
<evidence type="ECO:0000313" key="3">
    <source>
        <dbReference type="Proteomes" id="UP000663853"/>
    </source>
</evidence>
<evidence type="ECO:0000256" key="1">
    <source>
        <dbReference type="SAM" id="MobiDB-lite"/>
    </source>
</evidence>
<reference evidence="2" key="1">
    <citation type="submission" date="2021-01" db="EMBL/GenBank/DDBJ databases">
        <authorList>
            <person name="Kaushik A."/>
        </authorList>
    </citation>
    <scope>NUCLEOTIDE SEQUENCE</scope>
    <source>
        <strain evidence="2">AG6-10EEA</strain>
    </source>
</reference>
<gene>
    <name evidence="2" type="ORF">RDB_LOCUS53773</name>
</gene>
<accession>A0A8H3GKF5</accession>